<reference evidence="2" key="1">
    <citation type="submission" date="2024-02" db="UniProtKB">
        <authorList>
            <consortium name="WormBaseParasite"/>
        </authorList>
    </citation>
    <scope>IDENTIFICATION</scope>
</reference>
<sequence length="737" mass="79934">MQNIEESENHVENNRAAKGSYFFPDVKPPATPVSNVSSGLIAKESAAGITYDDKFAQLIGEEIDVGGQFYQLLVANQPIDHAVKDYVDALEAKLKVSKKPEDVIRLIDYFLIAGNIEEALRICKDFGVQHDIIGEDAHGILSSMEFREGFVQYLSRWAALALSPISRSIARSCIYHLVLEDAFQIQLKEHADLIDAKDALILASSILGNKHPVTNLLHKKLMAEIASTPTQASVQSTVGQIDLEATAASRTDLVDSYRAVVCLLAKPVDLRFNAVESLVLRQKYLEAIVAGKWKIVDGIGADIAKERCGSTDYLNDTLILLSTVGELVAAVLDVAESSDQKSPIRKLVERGASLKDVFKNGDLATTIFAKNHAEYNEEADQIAGSVDVILRALRSTSRKLQLSEEESKRLNMSLNLCSSLFKILIDLEDRVEAVKPSFPAVPPILDFFKKDLGQQFRNFEQNARMTDLLALFNEENGMPEKKNVANEVQNSIKQDVIPSVPAKKVEVLPAAPPVIEAPQSITKAVVSDVPSVKVGTVKKDTTEMVANVADGDKKVDEKKNEPSLVTEEILTSKHVTEAPRQKITAPPVDVNPFGPAPGYDFATATPIQTGFGETTINQVPVQNREPPAAIKKKPSPVPLELSAPPPLQPTNVVPAAIQTPATPLTQMAPPTPKILETNDFEDMDASFKGNFGSKQASYGNMNDGGDGRFGNRGGMGRGRGGYRGSIGGGFSGSRGFQ</sequence>
<dbReference type="WBParaSite" id="MBELARI_LOCUS21689">
    <property type="protein sequence ID" value="MBELARI_LOCUS21689"/>
    <property type="gene ID" value="MBELARI_LOCUS21689"/>
</dbReference>
<accession>A0AAF3F506</accession>
<dbReference type="Proteomes" id="UP000887575">
    <property type="component" value="Unassembled WGS sequence"/>
</dbReference>
<name>A0AAF3F506_9BILA</name>
<evidence type="ECO:0000313" key="2">
    <source>
        <dbReference type="WBParaSite" id="MBELARI_LOCUS21689"/>
    </source>
</evidence>
<organism evidence="1 2">
    <name type="scientific">Mesorhabditis belari</name>
    <dbReference type="NCBI Taxonomy" id="2138241"/>
    <lineage>
        <taxon>Eukaryota</taxon>
        <taxon>Metazoa</taxon>
        <taxon>Ecdysozoa</taxon>
        <taxon>Nematoda</taxon>
        <taxon>Chromadorea</taxon>
        <taxon>Rhabditida</taxon>
        <taxon>Rhabditina</taxon>
        <taxon>Rhabditomorpha</taxon>
        <taxon>Rhabditoidea</taxon>
        <taxon>Rhabditidae</taxon>
        <taxon>Mesorhabditinae</taxon>
        <taxon>Mesorhabditis</taxon>
    </lineage>
</organism>
<proteinExistence type="predicted"/>
<dbReference type="AlphaFoldDB" id="A0AAF3F506"/>
<protein>
    <submittedName>
        <fullName evidence="2">Uncharacterized protein</fullName>
    </submittedName>
</protein>
<evidence type="ECO:0000313" key="1">
    <source>
        <dbReference type="Proteomes" id="UP000887575"/>
    </source>
</evidence>
<keyword evidence="1" id="KW-1185">Reference proteome</keyword>